<protein>
    <submittedName>
        <fullName evidence="2">Uncharacterized protein</fullName>
    </submittedName>
</protein>
<comment type="caution">
    <text evidence="2">The sequence shown here is derived from an EMBL/GenBank/DDBJ whole genome shotgun (WGS) entry which is preliminary data.</text>
</comment>
<proteinExistence type="predicted"/>
<dbReference type="AlphaFoldDB" id="A0AAV2AGA1"/>
<reference evidence="2 3" key="1">
    <citation type="submission" date="2024-04" db="EMBL/GenBank/DDBJ databases">
        <authorList>
            <person name="Rising A."/>
            <person name="Reimegard J."/>
            <person name="Sonavane S."/>
            <person name="Akerstrom W."/>
            <person name="Nylinder S."/>
            <person name="Hedman E."/>
            <person name="Kallberg Y."/>
        </authorList>
    </citation>
    <scope>NUCLEOTIDE SEQUENCE [LARGE SCALE GENOMIC DNA]</scope>
</reference>
<gene>
    <name evidence="2" type="ORF">LARSCL_LOCUS12381</name>
</gene>
<sequence>MAEGGVPLKPEDVLPPIPEGAMPTGEIQLIATEIDSLHMLFARELITYVMRRKVPGWKFMRQYSKPFPVTPFSYRIRHTVDFYLNKECINFDTLFHIAFRDESIDYLGFVRVIRIAVNDALKKMKSHNEVLRFLFVFAHFTSLAYLRGILIAPYFALFNMKAILRVYTDRKCLSQEAFYGELGYNAQKLIYEDAPVQFAVNRR</sequence>
<name>A0AAV2AGA1_9ARAC</name>
<feature type="transmembrane region" description="Helical" evidence="1">
    <location>
        <begin position="130"/>
        <end position="156"/>
    </location>
</feature>
<accession>A0AAV2AGA1</accession>
<evidence type="ECO:0000313" key="2">
    <source>
        <dbReference type="EMBL" id="CAL1283066.1"/>
    </source>
</evidence>
<keyword evidence="1" id="KW-0472">Membrane</keyword>
<organism evidence="2 3">
    <name type="scientific">Larinioides sclopetarius</name>
    <dbReference type="NCBI Taxonomy" id="280406"/>
    <lineage>
        <taxon>Eukaryota</taxon>
        <taxon>Metazoa</taxon>
        <taxon>Ecdysozoa</taxon>
        <taxon>Arthropoda</taxon>
        <taxon>Chelicerata</taxon>
        <taxon>Arachnida</taxon>
        <taxon>Araneae</taxon>
        <taxon>Araneomorphae</taxon>
        <taxon>Entelegynae</taxon>
        <taxon>Araneoidea</taxon>
        <taxon>Araneidae</taxon>
        <taxon>Larinioides</taxon>
    </lineage>
</organism>
<dbReference type="Proteomes" id="UP001497382">
    <property type="component" value="Unassembled WGS sequence"/>
</dbReference>
<evidence type="ECO:0000313" key="3">
    <source>
        <dbReference type="Proteomes" id="UP001497382"/>
    </source>
</evidence>
<dbReference type="EMBL" id="CAXIEN010000163">
    <property type="protein sequence ID" value="CAL1283066.1"/>
    <property type="molecule type" value="Genomic_DNA"/>
</dbReference>
<keyword evidence="1" id="KW-1133">Transmembrane helix</keyword>
<keyword evidence="3" id="KW-1185">Reference proteome</keyword>
<keyword evidence="1" id="KW-0812">Transmembrane</keyword>
<evidence type="ECO:0000256" key="1">
    <source>
        <dbReference type="SAM" id="Phobius"/>
    </source>
</evidence>